<dbReference type="GO" id="GO:0005524">
    <property type="term" value="F:ATP binding"/>
    <property type="evidence" value="ECO:0007669"/>
    <property type="project" value="UniProtKB-UniRule"/>
</dbReference>
<sequence>MDYILITIITREILNNQIDNSNHIKNIVFLEYMVSTGFPDENLLNEGKLMFDTLLKQFLNSDLKYNLTCFLDEKVYNKYSEEYKTLNNSSNGNLTIVITHNEWNTNNNANNNNNNNNNTNNLTSDYKEKLSETLEKFNNIANVKNNKTAGFIIGPENDNELEKLTQIIENNKNIVNLGCNSEGVKIAGNKYLTYLAIKDTVPTPYTLPIKKYIIKENLGCDGIHDVIGDNLIVQEYFEGVPYSYIFIVSKKLKNELNKEVNNELINNRYDLYPICMNKQYIEECYCGGEININHKLKETAKELCAKALQCIDGLNGYVGVDFMINEETNEITIIEVNPRITTSIHGINTEPPLSELLIKNITAKMDLNYVVKKGIKFYRADNGFKFEELN</sequence>
<dbReference type="InterPro" id="IPR011761">
    <property type="entry name" value="ATP-grasp"/>
</dbReference>
<evidence type="ECO:0000256" key="1">
    <source>
        <dbReference type="PROSITE-ProRule" id="PRU00409"/>
    </source>
</evidence>
<protein>
    <recommendedName>
        <fullName evidence="2">ATP-grasp domain-containing protein</fullName>
    </recommendedName>
</protein>
<keyword evidence="4" id="KW-1185">Reference proteome</keyword>
<dbReference type="Gene3D" id="3.30.470.20">
    <property type="entry name" value="ATP-grasp fold, B domain"/>
    <property type="match status" value="1"/>
</dbReference>
<dbReference type="KEGG" id="mvo:Mvol_0760"/>
<dbReference type="PROSITE" id="PS50975">
    <property type="entry name" value="ATP_GRASP"/>
    <property type="match status" value="1"/>
</dbReference>
<proteinExistence type="predicted"/>
<dbReference type="STRING" id="456320.Mvol_0760"/>
<feature type="domain" description="ATP-grasp" evidence="2">
    <location>
        <begin position="292"/>
        <end position="362"/>
    </location>
</feature>
<dbReference type="InParanoid" id="D7DTF9"/>
<dbReference type="HOGENOM" id="CLU_059501_1_1_2"/>
<dbReference type="Gene3D" id="2.30.36.100">
    <property type="match status" value="1"/>
</dbReference>
<keyword evidence="1" id="KW-0547">Nucleotide-binding</keyword>
<dbReference type="Gene3D" id="3.40.50.11770">
    <property type="match status" value="1"/>
</dbReference>
<reference evidence="3 4" key="1">
    <citation type="submission" date="2010-05" db="EMBL/GenBank/DDBJ databases">
        <title>Complete sequence of Methanococcus voltae A3.</title>
        <authorList>
            <consortium name="US DOE Joint Genome Institute"/>
            <person name="Lucas S."/>
            <person name="Copeland A."/>
            <person name="Lapidus A."/>
            <person name="Cheng J.-F."/>
            <person name="Bruce D."/>
            <person name="Goodwin L."/>
            <person name="Pitluck S."/>
            <person name="Lowry S."/>
            <person name="Clum A."/>
            <person name="Land M."/>
            <person name="Hauser L."/>
            <person name="Kyrpides N."/>
            <person name="Mikhailova N."/>
            <person name="Whitman W.B."/>
            <person name="Woyke T."/>
        </authorList>
    </citation>
    <scope>NUCLEOTIDE SEQUENCE [LARGE SCALE GENOMIC DNA]</scope>
    <source>
        <strain evidence="4">ATCC BAA-1334 / A3</strain>
    </source>
</reference>
<name>D7DTF9_METV3</name>
<gene>
    <name evidence="3" type="ordered locus">Mvol_0760</name>
</gene>
<dbReference type="Proteomes" id="UP000007722">
    <property type="component" value="Chromosome"/>
</dbReference>
<organism evidence="3 4">
    <name type="scientific">Methanococcus voltae (strain ATCC BAA-1334 / A3)</name>
    <dbReference type="NCBI Taxonomy" id="456320"/>
    <lineage>
        <taxon>Archaea</taxon>
        <taxon>Methanobacteriati</taxon>
        <taxon>Methanobacteriota</taxon>
        <taxon>Methanomada group</taxon>
        <taxon>Methanococci</taxon>
        <taxon>Methanococcales</taxon>
        <taxon>Methanococcaceae</taxon>
        <taxon>Methanococcus</taxon>
    </lineage>
</organism>
<keyword evidence="1" id="KW-0067">ATP-binding</keyword>
<dbReference type="FunCoup" id="D7DTF9">
    <property type="interactions" value="97"/>
</dbReference>
<evidence type="ECO:0000259" key="2">
    <source>
        <dbReference type="PROSITE" id="PS50975"/>
    </source>
</evidence>
<dbReference type="SUPFAM" id="SSF56059">
    <property type="entry name" value="Glutathione synthetase ATP-binding domain-like"/>
    <property type="match status" value="1"/>
</dbReference>
<dbReference type="AlphaFoldDB" id="D7DTF9"/>
<accession>D7DTF9</accession>
<dbReference type="InterPro" id="IPR003806">
    <property type="entry name" value="ATP-grasp_PylC-type"/>
</dbReference>
<evidence type="ECO:0000313" key="3">
    <source>
        <dbReference type="EMBL" id="ADI36419.1"/>
    </source>
</evidence>
<dbReference type="EMBL" id="CP002057">
    <property type="protein sequence ID" value="ADI36419.1"/>
    <property type="molecule type" value="Genomic_DNA"/>
</dbReference>
<dbReference type="Pfam" id="PF02655">
    <property type="entry name" value="ATP-grasp_3"/>
    <property type="match status" value="1"/>
</dbReference>
<dbReference type="eggNOG" id="arCOG01592">
    <property type="taxonomic scope" value="Archaea"/>
</dbReference>
<dbReference type="GO" id="GO:0046872">
    <property type="term" value="F:metal ion binding"/>
    <property type="evidence" value="ECO:0007669"/>
    <property type="project" value="InterPro"/>
</dbReference>
<evidence type="ECO:0000313" key="4">
    <source>
        <dbReference type="Proteomes" id="UP000007722"/>
    </source>
</evidence>